<proteinExistence type="predicted"/>
<evidence type="ECO:0000313" key="1">
    <source>
        <dbReference type="EMBL" id="KAJ8675331.1"/>
    </source>
</evidence>
<sequence>MSRADGSYFITYALAPIKAGSPFRTALPPSVYEFEPKAERQKKFCSLYNSSCDCKACTDDWPEKLAELIRAQKMILPQSKADLIYKLRLDIRSLSSEYFRDFYKMSYPDIKDIAKIRSMIEQTWEHLEDTMPSPMIVTSVKMLSSMYQIFFSSTDINSKKACCILGKE</sequence>
<keyword evidence="2" id="KW-1185">Reference proteome</keyword>
<protein>
    <submittedName>
        <fullName evidence="1">Uncharacterized protein</fullName>
    </submittedName>
</protein>
<dbReference type="Proteomes" id="UP001239111">
    <property type="component" value="Chromosome 2"/>
</dbReference>
<accession>A0ACC2NX09</accession>
<reference evidence="1" key="1">
    <citation type="submission" date="2023-04" db="EMBL/GenBank/DDBJ databases">
        <title>A chromosome-level genome assembly of the parasitoid wasp Eretmocerus hayati.</title>
        <authorList>
            <person name="Zhong Y."/>
            <person name="Liu S."/>
            <person name="Liu Y."/>
        </authorList>
    </citation>
    <scope>NUCLEOTIDE SEQUENCE</scope>
    <source>
        <strain evidence="1">ZJU_SS_LIU_2023</strain>
    </source>
</reference>
<comment type="caution">
    <text evidence="1">The sequence shown here is derived from an EMBL/GenBank/DDBJ whole genome shotgun (WGS) entry which is preliminary data.</text>
</comment>
<gene>
    <name evidence="1" type="ORF">QAD02_011117</name>
</gene>
<name>A0ACC2NX09_9HYME</name>
<organism evidence="1 2">
    <name type="scientific">Eretmocerus hayati</name>
    <dbReference type="NCBI Taxonomy" id="131215"/>
    <lineage>
        <taxon>Eukaryota</taxon>
        <taxon>Metazoa</taxon>
        <taxon>Ecdysozoa</taxon>
        <taxon>Arthropoda</taxon>
        <taxon>Hexapoda</taxon>
        <taxon>Insecta</taxon>
        <taxon>Pterygota</taxon>
        <taxon>Neoptera</taxon>
        <taxon>Endopterygota</taxon>
        <taxon>Hymenoptera</taxon>
        <taxon>Apocrita</taxon>
        <taxon>Proctotrupomorpha</taxon>
        <taxon>Chalcidoidea</taxon>
        <taxon>Aphelinidae</taxon>
        <taxon>Aphelininae</taxon>
        <taxon>Eretmocerus</taxon>
    </lineage>
</organism>
<evidence type="ECO:0000313" key="2">
    <source>
        <dbReference type="Proteomes" id="UP001239111"/>
    </source>
</evidence>
<dbReference type="EMBL" id="CM056742">
    <property type="protein sequence ID" value="KAJ8675331.1"/>
    <property type="molecule type" value="Genomic_DNA"/>
</dbReference>